<evidence type="ECO:0000256" key="1">
    <source>
        <dbReference type="SAM" id="Phobius"/>
    </source>
</evidence>
<protein>
    <submittedName>
        <fullName evidence="2">DUF624 domain-containing protein</fullName>
    </submittedName>
</protein>
<dbReference type="InterPro" id="IPR006938">
    <property type="entry name" value="DUF624"/>
</dbReference>
<organism evidence="2 4">
    <name type="scientific">Roseburia inulinivorans</name>
    <dbReference type="NCBI Taxonomy" id="360807"/>
    <lineage>
        <taxon>Bacteria</taxon>
        <taxon>Bacillati</taxon>
        <taxon>Bacillota</taxon>
        <taxon>Clostridia</taxon>
        <taxon>Lachnospirales</taxon>
        <taxon>Lachnospiraceae</taxon>
        <taxon>Roseburia</taxon>
    </lineage>
</organism>
<feature type="transmembrane region" description="Helical" evidence="1">
    <location>
        <begin position="102"/>
        <end position="126"/>
    </location>
</feature>
<dbReference type="AlphaFoldDB" id="A0A396AEX6"/>
<sequence>MWNRIFDVDNAVFRAIDTIGKIFILNLYWVICSLPIFTIGASTSALLYASMKLHDKEGYVTSNFFSSFKENFKQATEIWLIYLVIGILLGFDFMMGNQAKDTLGVCMQGAAMILAIPYFLSLLYVFGVQSRFVNPVKDTIRYSFFMALRNMKCTIQMAILMILLVWANTTVLLVNFLTLVYGFGLMGYFFAAYYKKAFGKYLNPEENS</sequence>
<dbReference type="EMBL" id="QSKW01000026">
    <property type="protein sequence ID" value="RHE94185.1"/>
    <property type="molecule type" value="Genomic_DNA"/>
</dbReference>
<dbReference type="Pfam" id="PF04854">
    <property type="entry name" value="DUF624"/>
    <property type="match status" value="1"/>
</dbReference>
<evidence type="ECO:0000313" key="2">
    <source>
        <dbReference type="EMBL" id="RHC99843.1"/>
    </source>
</evidence>
<comment type="caution">
    <text evidence="2">The sequence shown here is derived from an EMBL/GenBank/DDBJ whole genome shotgun (WGS) entry which is preliminary data.</text>
</comment>
<feature type="transmembrane region" description="Helical" evidence="1">
    <location>
        <begin position="147"/>
        <end position="167"/>
    </location>
</feature>
<keyword evidence="1" id="KW-1133">Transmembrane helix</keyword>
<gene>
    <name evidence="3" type="ORF">DW707_13930</name>
    <name evidence="2" type="ORF">DW813_14750</name>
</gene>
<feature type="transmembrane region" description="Helical" evidence="1">
    <location>
        <begin position="173"/>
        <end position="194"/>
    </location>
</feature>
<evidence type="ECO:0000313" key="5">
    <source>
        <dbReference type="Proteomes" id="UP000286271"/>
    </source>
</evidence>
<keyword evidence="1" id="KW-0812">Transmembrane</keyword>
<dbReference type="EMBL" id="QSIQ01000032">
    <property type="protein sequence ID" value="RHC99843.1"/>
    <property type="molecule type" value="Genomic_DNA"/>
</dbReference>
<feature type="transmembrane region" description="Helical" evidence="1">
    <location>
        <begin position="27"/>
        <end position="49"/>
    </location>
</feature>
<keyword evidence="1" id="KW-0472">Membrane</keyword>
<proteinExistence type="predicted"/>
<name>A0A396AEX6_9FIRM</name>
<accession>A0A396AEX6</accession>
<reference evidence="4 5" key="1">
    <citation type="submission" date="2018-08" db="EMBL/GenBank/DDBJ databases">
        <title>A genome reference for cultivated species of the human gut microbiota.</title>
        <authorList>
            <person name="Zou Y."/>
            <person name="Xue W."/>
            <person name="Luo G."/>
        </authorList>
    </citation>
    <scope>NUCLEOTIDE SEQUENCE [LARGE SCALE GENOMIC DNA]</scope>
    <source>
        <strain evidence="3 5">AM27-11</strain>
        <strain evidence="2 4">AM32-8LB</strain>
    </source>
</reference>
<feature type="transmembrane region" description="Helical" evidence="1">
    <location>
        <begin position="78"/>
        <end position="96"/>
    </location>
</feature>
<dbReference type="RefSeq" id="WP_118093611.1">
    <property type="nucleotide sequence ID" value="NZ_DAWDWK010000026.1"/>
</dbReference>
<dbReference type="Proteomes" id="UP000286271">
    <property type="component" value="Unassembled WGS sequence"/>
</dbReference>
<evidence type="ECO:0000313" key="4">
    <source>
        <dbReference type="Proteomes" id="UP000266391"/>
    </source>
</evidence>
<dbReference type="Proteomes" id="UP000266391">
    <property type="component" value="Unassembled WGS sequence"/>
</dbReference>
<evidence type="ECO:0000313" key="3">
    <source>
        <dbReference type="EMBL" id="RHE94185.1"/>
    </source>
</evidence>